<evidence type="ECO:0000313" key="3">
    <source>
        <dbReference type="EMBL" id="MFC0623749.1"/>
    </source>
</evidence>
<dbReference type="PANTHER" id="PTHR43798">
    <property type="entry name" value="MONOACYLGLYCEROL LIPASE"/>
    <property type="match status" value="1"/>
</dbReference>
<dbReference type="SUPFAM" id="SSF53474">
    <property type="entry name" value="alpha/beta-Hydrolases"/>
    <property type="match status" value="1"/>
</dbReference>
<dbReference type="Pfam" id="PF00561">
    <property type="entry name" value="Abhydrolase_1"/>
    <property type="match status" value="1"/>
</dbReference>
<keyword evidence="1 3" id="KW-0378">Hydrolase</keyword>
<dbReference type="PRINTS" id="PR00111">
    <property type="entry name" value="ABHYDROLASE"/>
</dbReference>
<reference evidence="3 4" key="1">
    <citation type="submission" date="2024-09" db="EMBL/GenBank/DDBJ databases">
        <authorList>
            <person name="Sun Q."/>
            <person name="Mori K."/>
        </authorList>
    </citation>
    <scope>NUCLEOTIDE SEQUENCE [LARGE SCALE GENOMIC DNA]</scope>
    <source>
        <strain evidence="3 4">CGMCC 1.15906</strain>
    </source>
</reference>
<gene>
    <name evidence="3" type="ORF">ACFFGN_06730</name>
</gene>
<dbReference type="EMBL" id="JBHLTC010000006">
    <property type="protein sequence ID" value="MFC0623749.1"/>
    <property type="molecule type" value="Genomic_DNA"/>
</dbReference>
<dbReference type="InterPro" id="IPR050266">
    <property type="entry name" value="AB_hydrolase_sf"/>
</dbReference>
<dbReference type="Proteomes" id="UP001589890">
    <property type="component" value="Unassembled WGS sequence"/>
</dbReference>
<evidence type="ECO:0000313" key="4">
    <source>
        <dbReference type="Proteomes" id="UP001589890"/>
    </source>
</evidence>
<sequence length="247" mass="26463">MTIFHQVQGTGPALLFVHAGVGDSRMWAAQRDDLAKDHQVVTLDLRGYGETPLPPGTKYSDADDVLAVLDALGLETVTAVAASYGANVALQAASHKPERFNRLVLFSPPLDGVDATDDLRAFAGQENALLEAGDIDGATELNVRTWLGPEAGEDARALVTEMQAHAFRVQIAAGDDIENADYEVQPERITVPVTVYDGAHDLEFFHDTTKFLAGALPNAELVTLPWAGHLAALERPDETTALIRAAL</sequence>
<evidence type="ECO:0000259" key="2">
    <source>
        <dbReference type="Pfam" id="PF00561"/>
    </source>
</evidence>
<feature type="domain" description="AB hydrolase-1" evidence="2">
    <location>
        <begin position="12"/>
        <end position="236"/>
    </location>
</feature>
<comment type="caution">
    <text evidence="3">The sequence shown here is derived from an EMBL/GenBank/DDBJ whole genome shotgun (WGS) entry which is preliminary data.</text>
</comment>
<name>A0ABV6QGH4_9ACTN</name>
<dbReference type="GO" id="GO:0016787">
    <property type="term" value="F:hydrolase activity"/>
    <property type="evidence" value="ECO:0007669"/>
    <property type="project" value="UniProtKB-KW"/>
</dbReference>
<accession>A0ABV6QGH4</accession>
<dbReference type="InterPro" id="IPR029058">
    <property type="entry name" value="AB_hydrolase_fold"/>
</dbReference>
<dbReference type="PANTHER" id="PTHR43798:SF31">
    <property type="entry name" value="AB HYDROLASE SUPERFAMILY PROTEIN YCLE"/>
    <property type="match status" value="1"/>
</dbReference>
<evidence type="ECO:0000256" key="1">
    <source>
        <dbReference type="ARBA" id="ARBA00022801"/>
    </source>
</evidence>
<proteinExistence type="predicted"/>
<dbReference type="RefSeq" id="WP_380044450.1">
    <property type="nucleotide sequence ID" value="NZ_JBHLTC010000006.1"/>
</dbReference>
<dbReference type="InterPro" id="IPR000073">
    <property type="entry name" value="AB_hydrolase_1"/>
</dbReference>
<organism evidence="3 4">
    <name type="scientific">Kribbella deserti</name>
    <dbReference type="NCBI Taxonomy" id="1926257"/>
    <lineage>
        <taxon>Bacteria</taxon>
        <taxon>Bacillati</taxon>
        <taxon>Actinomycetota</taxon>
        <taxon>Actinomycetes</taxon>
        <taxon>Propionibacteriales</taxon>
        <taxon>Kribbellaceae</taxon>
        <taxon>Kribbella</taxon>
    </lineage>
</organism>
<protein>
    <submittedName>
        <fullName evidence="3">Alpha/beta fold hydrolase</fullName>
    </submittedName>
</protein>
<dbReference type="Gene3D" id="3.40.50.1820">
    <property type="entry name" value="alpha/beta hydrolase"/>
    <property type="match status" value="1"/>
</dbReference>
<keyword evidence="4" id="KW-1185">Reference proteome</keyword>